<dbReference type="PANTHER" id="PTHR30619">
    <property type="entry name" value="DNA INTERNALIZATION/COMPETENCE PROTEIN COMEC/REC2"/>
    <property type="match status" value="1"/>
</dbReference>
<dbReference type="InterPro" id="IPR036866">
    <property type="entry name" value="RibonucZ/Hydroxyglut_hydro"/>
</dbReference>
<comment type="caution">
    <text evidence="4">The sequence shown here is derived from an EMBL/GenBank/DDBJ whole genome shotgun (WGS) entry which is preliminary data.</text>
</comment>
<dbReference type="Pfam" id="PF12836">
    <property type="entry name" value="HHH_3"/>
    <property type="match status" value="1"/>
</dbReference>
<dbReference type="RefSeq" id="WP_229782538.1">
    <property type="nucleotide sequence ID" value="NZ_BMOS01000003.1"/>
</dbReference>
<dbReference type="Pfam" id="PF00753">
    <property type="entry name" value="Lactamase_B"/>
    <property type="match status" value="1"/>
</dbReference>
<accession>A0A917XS97</accession>
<organism evidence="4 5">
    <name type="scientific">Oceanobacillus indicireducens</name>
    <dbReference type="NCBI Taxonomy" id="1004261"/>
    <lineage>
        <taxon>Bacteria</taxon>
        <taxon>Bacillati</taxon>
        <taxon>Bacillota</taxon>
        <taxon>Bacilli</taxon>
        <taxon>Bacillales</taxon>
        <taxon>Bacillaceae</taxon>
        <taxon>Oceanobacillus</taxon>
    </lineage>
</organism>
<dbReference type="CDD" id="cd07731">
    <property type="entry name" value="ComA-like_MBL-fold"/>
    <property type="match status" value="1"/>
</dbReference>
<feature type="compositionally biased region" description="Polar residues" evidence="1">
    <location>
        <begin position="25"/>
        <end position="35"/>
    </location>
</feature>
<dbReference type="PROSITE" id="PS51257">
    <property type="entry name" value="PROKAR_LIPOPROTEIN"/>
    <property type="match status" value="1"/>
</dbReference>
<feature type="signal peptide" evidence="2">
    <location>
        <begin position="1"/>
        <end position="18"/>
    </location>
</feature>
<dbReference type="InterPro" id="IPR035681">
    <property type="entry name" value="ComA-like_MBL"/>
</dbReference>
<dbReference type="Gene3D" id="3.60.15.10">
    <property type="entry name" value="Ribonuclease Z/Hydroxyacylglutathione hydrolase-like"/>
    <property type="match status" value="1"/>
</dbReference>
<dbReference type="SUPFAM" id="SSF56281">
    <property type="entry name" value="Metallo-hydrolase/oxidoreductase"/>
    <property type="match status" value="1"/>
</dbReference>
<gene>
    <name evidence="4" type="ORF">GCM10007971_06290</name>
</gene>
<feature type="chain" id="PRO_5039181809" evidence="2">
    <location>
        <begin position="19"/>
        <end position="392"/>
    </location>
</feature>
<reference evidence="4" key="2">
    <citation type="submission" date="2020-09" db="EMBL/GenBank/DDBJ databases">
        <authorList>
            <person name="Sun Q."/>
            <person name="Ohkuma M."/>
        </authorList>
    </citation>
    <scope>NUCLEOTIDE SEQUENCE</scope>
    <source>
        <strain evidence="4">JCM 17251</strain>
    </source>
</reference>
<dbReference type="PANTHER" id="PTHR30619:SF7">
    <property type="entry name" value="BETA-LACTAMASE DOMAIN PROTEIN"/>
    <property type="match status" value="1"/>
</dbReference>
<keyword evidence="5" id="KW-1185">Reference proteome</keyword>
<dbReference type="Gene3D" id="1.10.150.320">
    <property type="entry name" value="Photosystem II 12 kDa extrinsic protein"/>
    <property type="match status" value="1"/>
</dbReference>
<name>A0A917XS97_9BACI</name>
<dbReference type="Proteomes" id="UP000624041">
    <property type="component" value="Unassembled WGS sequence"/>
</dbReference>
<evidence type="ECO:0000313" key="5">
    <source>
        <dbReference type="Proteomes" id="UP000624041"/>
    </source>
</evidence>
<evidence type="ECO:0000313" key="4">
    <source>
        <dbReference type="EMBL" id="GGN51605.1"/>
    </source>
</evidence>
<reference evidence="4" key="1">
    <citation type="journal article" date="2014" name="Int. J. Syst. Evol. Microbiol.">
        <title>Complete genome sequence of Corynebacterium casei LMG S-19264T (=DSM 44701T), isolated from a smear-ripened cheese.</title>
        <authorList>
            <consortium name="US DOE Joint Genome Institute (JGI-PGF)"/>
            <person name="Walter F."/>
            <person name="Albersmeier A."/>
            <person name="Kalinowski J."/>
            <person name="Ruckert C."/>
        </authorList>
    </citation>
    <scope>NUCLEOTIDE SEQUENCE</scope>
    <source>
        <strain evidence="4">JCM 17251</strain>
    </source>
</reference>
<dbReference type="EMBL" id="BMOS01000003">
    <property type="protein sequence ID" value="GGN51605.1"/>
    <property type="molecule type" value="Genomic_DNA"/>
</dbReference>
<keyword evidence="2" id="KW-0732">Signal</keyword>
<dbReference type="SMART" id="SM00849">
    <property type="entry name" value="Lactamase_B"/>
    <property type="match status" value="1"/>
</dbReference>
<dbReference type="InterPro" id="IPR001279">
    <property type="entry name" value="Metallo-B-lactamas"/>
</dbReference>
<dbReference type="InterPro" id="IPR052159">
    <property type="entry name" value="Competence_DNA_uptake"/>
</dbReference>
<dbReference type="InterPro" id="IPR010994">
    <property type="entry name" value="RuvA_2-like"/>
</dbReference>
<dbReference type="AlphaFoldDB" id="A0A917XS97"/>
<protein>
    <submittedName>
        <fullName evidence="4">Competence protein ComEC</fullName>
    </submittedName>
</protein>
<proteinExistence type="predicted"/>
<evidence type="ECO:0000256" key="2">
    <source>
        <dbReference type="SAM" id="SignalP"/>
    </source>
</evidence>
<sequence length="392" mass="42910">MKRLTIILAFFIFSFITACDEMPTEKSSNSDETPLTTKDKDTTTIAGENLEELSVHFIDVGQGDATLFRYHTTEGKYTILFDTGDWRGTEVTSYLNANEVDFIDLVIVSHPDADHIGQLAQVMQNFEVGEVWMSGNESTSQTFQQAVEAVLASDADYYEPRAGEEFSIGPMDIEILYPESISGKANEESISALFTYGNVKFVLTGDAGRGEETYMRNTFNVAADVLHLGHHGSKTSSDPAFLDAVSPKIAVYSAGTDNSYDHPSPEVVTAVEEREIELYGTDKHGTILLTTNGTDIQINTNITTPESGTTGSEQMSQNDENGDTEQDTNSSCVNINEATAEELQQIIHIGPERTQDLVELRPFQSIDDLTQIDGIGPARIADIQSEGIACIQ</sequence>
<dbReference type="SUPFAM" id="SSF47781">
    <property type="entry name" value="RuvA domain 2-like"/>
    <property type="match status" value="1"/>
</dbReference>
<feature type="region of interest" description="Disordered" evidence="1">
    <location>
        <begin position="23"/>
        <end position="42"/>
    </location>
</feature>
<feature type="region of interest" description="Disordered" evidence="1">
    <location>
        <begin position="298"/>
        <end position="330"/>
    </location>
</feature>
<evidence type="ECO:0000256" key="1">
    <source>
        <dbReference type="SAM" id="MobiDB-lite"/>
    </source>
</evidence>
<evidence type="ECO:0000259" key="3">
    <source>
        <dbReference type="SMART" id="SM00849"/>
    </source>
</evidence>
<feature type="compositionally biased region" description="Polar residues" evidence="1">
    <location>
        <begin position="298"/>
        <end position="319"/>
    </location>
</feature>
<feature type="domain" description="Metallo-beta-lactamase" evidence="3">
    <location>
        <begin position="62"/>
        <end position="255"/>
    </location>
</feature>